<proteinExistence type="predicted"/>
<sequence>MTTLIHTGMQVPTDRIRVTRLDQVDIGVGVAWSAVVRNGRTKLGVIANDGRMGSQFHPVDLTAQQVMRDFVAQCRDRAGEPLNEEFVIDELANEYEIAAIVTQTERKKKYVARGFDQHGIPELQTFALTGDGPLDYAAALAAAPNLDLNARTVRAELWMGPRGWVEFYQRHDT</sequence>
<dbReference type="EMBL" id="PYGA01000024">
    <property type="protein sequence ID" value="PSK89947.1"/>
    <property type="molecule type" value="Genomic_DNA"/>
</dbReference>
<evidence type="ECO:0000313" key="2">
    <source>
        <dbReference type="Proteomes" id="UP000240542"/>
    </source>
</evidence>
<dbReference type="AlphaFoldDB" id="A0A2P8CYD6"/>
<gene>
    <name evidence="1" type="ORF">CLV63_12451</name>
</gene>
<keyword evidence="2" id="KW-1185">Reference proteome</keyword>
<organism evidence="1 2">
    <name type="scientific">Murinocardiopsis flavida</name>
    <dbReference type="NCBI Taxonomy" id="645275"/>
    <lineage>
        <taxon>Bacteria</taxon>
        <taxon>Bacillati</taxon>
        <taxon>Actinomycetota</taxon>
        <taxon>Actinomycetes</taxon>
        <taxon>Streptosporangiales</taxon>
        <taxon>Nocardiopsidaceae</taxon>
        <taxon>Murinocardiopsis</taxon>
    </lineage>
</organism>
<protein>
    <submittedName>
        <fullName evidence="1">Uncharacterized protein</fullName>
    </submittedName>
</protein>
<dbReference type="RefSeq" id="WP_106586002.1">
    <property type="nucleotide sequence ID" value="NZ_PYGA01000024.1"/>
</dbReference>
<dbReference type="OrthoDB" id="3469122at2"/>
<dbReference type="Proteomes" id="UP000240542">
    <property type="component" value="Unassembled WGS sequence"/>
</dbReference>
<accession>A0A2P8CYD6</accession>
<name>A0A2P8CYD6_9ACTN</name>
<reference evidence="1 2" key="1">
    <citation type="submission" date="2018-03" db="EMBL/GenBank/DDBJ databases">
        <title>Genomic Encyclopedia of Archaeal and Bacterial Type Strains, Phase II (KMG-II): from individual species to whole genera.</title>
        <authorList>
            <person name="Goeker M."/>
        </authorList>
    </citation>
    <scope>NUCLEOTIDE SEQUENCE [LARGE SCALE GENOMIC DNA]</scope>
    <source>
        <strain evidence="1 2">DSM 45312</strain>
    </source>
</reference>
<comment type="caution">
    <text evidence="1">The sequence shown here is derived from an EMBL/GenBank/DDBJ whole genome shotgun (WGS) entry which is preliminary data.</text>
</comment>
<evidence type="ECO:0000313" key="1">
    <source>
        <dbReference type="EMBL" id="PSK89947.1"/>
    </source>
</evidence>